<evidence type="ECO:0000313" key="1">
    <source>
        <dbReference type="EMBL" id="TCT20336.1"/>
    </source>
</evidence>
<accession>A0A4R3MXN5</accession>
<dbReference type="GO" id="GO:0016301">
    <property type="term" value="F:kinase activity"/>
    <property type="evidence" value="ECO:0007669"/>
    <property type="project" value="UniProtKB-KW"/>
</dbReference>
<organism evidence="1 2">
    <name type="scientific">Melghiribacillus thermohalophilus</name>
    <dbReference type="NCBI Taxonomy" id="1324956"/>
    <lineage>
        <taxon>Bacteria</taxon>
        <taxon>Bacillati</taxon>
        <taxon>Bacillota</taxon>
        <taxon>Bacilli</taxon>
        <taxon>Bacillales</taxon>
        <taxon>Bacillaceae</taxon>
        <taxon>Melghiribacillus</taxon>
    </lineage>
</organism>
<dbReference type="PANTHER" id="PTHR37816:SF3">
    <property type="entry name" value="MODULATES DNA TOPOLOGY"/>
    <property type="match status" value="1"/>
</dbReference>
<evidence type="ECO:0000313" key="2">
    <source>
        <dbReference type="Proteomes" id="UP000294650"/>
    </source>
</evidence>
<reference evidence="1 2" key="1">
    <citation type="submission" date="2019-03" db="EMBL/GenBank/DDBJ databases">
        <title>Genomic Encyclopedia of Type Strains, Phase IV (KMG-IV): sequencing the most valuable type-strain genomes for metagenomic binning, comparative biology and taxonomic classification.</title>
        <authorList>
            <person name="Goeker M."/>
        </authorList>
    </citation>
    <scope>NUCLEOTIDE SEQUENCE [LARGE SCALE GENOMIC DNA]</scope>
    <source>
        <strain evidence="1 2">DSM 25894</strain>
    </source>
</reference>
<dbReference type="InterPro" id="IPR027417">
    <property type="entry name" value="P-loop_NTPase"/>
</dbReference>
<dbReference type="NCBIfam" id="NF005994">
    <property type="entry name" value="PRK08118.1"/>
    <property type="match status" value="1"/>
</dbReference>
<keyword evidence="2" id="KW-1185">Reference proteome</keyword>
<dbReference type="EMBL" id="SMAN01000014">
    <property type="protein sequence ID" value="TCT20336.1"/>
    <property type="molecule type" value="Genomic_DNA"/>
</dbReference>
<dbReference type="OrthoDB" id="1201990at2"/>
<protein>
    <submittedName>
        <fullName evidence="1">Adenylate kinase family enzyme</fullName>
    </submittedName>
</protein>
<comment type="caution">
    <text evidence="1">The sequence shown here is derived from an EMBL/GenBank/DDBJ whole genome shotgun (WGS) entry which is preliminary data.</text>
</comment>
<keyword evidence="1" id="KW-0418">Kinase</keyword>
<dbReference type="PANTHER" id="PTHR37816">
    <property type="entry name" value="YALI0E33011P"/>
    <property type="match status" value="1"/>
</dbReference>
<dbReference type="RefSeq" id="WP_132372115.1">
    <property type="nucleotide sequence ID" value="NZ_SMAN01000014.1"/>
</dbReference>
<dbReference type="InterPro" id="IPR052922">
    <property type="entry name" value="Cytidylate_Kinase-2"/>
</dbReference>
<gene>
    <name evidence="1" type="ORF">EDD68_11418</name>
</gene>
<sequence length="173" mass="20547">MKKILIIGSGGAGKSTMAQELGEILNIEVIHLDAVFWKPGWEPTKREEFVKKLKILMEKDQWIMDGNFGSTLDLRLKRADTVIFLDYSRFLCVYRILKRRWMYHRKTRPDMGEGCKEKLDWEFVKWVWDYPKKKRPDILNKLRQVEDVKQVIHLRSPNETAEFLRSLVHKGGK</sequence>
<dbReference type="SUPFAM" id="SSF52540">
    <property type="entry name" value="P-loop containing nucleoside triphosphate hydrolases"/>
    <property type="match status" value="1"/>
</dbReference>
<dbReference type="Proteomes" id="UP000294650">
    <property type="component" value="Unassembled WGS sequence"/>
</dbReference>
<dbReference type="Gene3D" id="3.40.50.300">
    <property type="entry name" value="P-loop containing nucleotide triphosphate hydrolases"/>
    <property type="match status" value="1"/>
</dbReference>
<dbReference type="AlphaFoldDB" id="A0A4R3MXN5"/>
<proteinExistence type="predicted"/>
<name>A0A4R3MXN5_9BACI</name>
<keyword evidence="1" id="KW-0808">Transferase</keyword>